<proteinExistence type="predicted"/>
<reference evidence="1" key="1">
    <citation type="journal article" date="2018" name="Genome Biol.">
        <title>SKESA: strategic k-mer extension for scrupulous assemblies.</title>
        <authorList>
            <person name="Souvorov A."/>
            <person name="Agarwala R."/>
            <person name="Lipman D.J."/>
        </authorList>
    </citation>
    <scope>NUCLEOTIDE SEQUENCE</scope>
    <source>
        <strain evidence="1">BCW_3452</strain>
    </source>
</reference>
<gene>
    <name evidence="1" type="ORF">I7730_24670</name>
</gene>
<protein>
    <submittedName>
        <fullName evidence="1">Uncharacterized protein</fullName>
    </submittedName>
</protein>
<dbReference type="AlphaFoldDB" id="A0A8H9N521"/>
<reference evidence="1" key="2">
    <citation type="submission" date="2019-01" db="EMBL/GenBank/DDBJ databases">
        <authorList>
            <consortium name="NCBI Pathogen Detection Project"/>
        </authorList>
    </citation>
    <scope>NUCLEOTIDE SEQUENCE</scope>
    <source>
        <strain evidence="1">BCW_3452</strain>
    </source>
</reference>
<accession>A0A8H9N521</accession>
<name>A0A8H9N521_VIBVL</name>
<dbReference type="Proteomes" id="UP000863257">
    <property type="component" value="Unassembled WGS sequence"/>
</dbReference>
<organism evidence="1">
    <name type="scientific">Vibrio vulnificus</name>
    <dbReference type="NCBI Taxonomy" id="672"/>
    <lineage>
        <taxon>Bacteria</taxon>
        <taxon>Pseudomonadati</taxon>
        <taxon>Pseudomonadota</taxon>
        <taxon>Gammaproteobacteria</taxon>
        <taxon>Vibrionales</taxon>
        <taxon>Vibrionaceae</taxon>
        <taxon>Vibrio</taxon>
    </lineage>
</organism>
<evidence type="ECO:0000313" key="1">
    <source>
        <dbReference type="EMBL" id="HAS8542955.1"/>
    </source>
</evidence>
<comment type="caution">
    <text evidence="1">The sequence shown here is derived from an EMBL/GenBank/DDBJ whole genome shotgun (WGS) entry which is preliminary data.</text>
</comment>
<sequence>HFEVNLKLLDKNKSTWTVDEIRTAYFRNFSETEKILKGTEGAILWQRHEELLDCVAILEACYNDVLNSINSFSHETTKVDFWYPANQPKLEQKQLDVRKAIFSASAATMALVDHFRRFSQKYPVEKSNEMRVEVFGNSGMHDFIQGLRNYILHVKIAEANWVISRDFKNKTRDVNFYFYIDDLKKFKDWKPAAKVFMERHGDKVNVYNTFSTYLECVKKYYTWHKNSLLIEYHEIIQRHLSNEYLLNGIKSDTRWNFIIANLKTRQELLATLNKYLSEDQLKLVHACEVGSPQQLSMILAVTDTFGSFTDHLKEKFTKLLENA</sequence>
<feature type="non-terminal residue" evidence="1">
    <location>
        <position position="1"/>
    </location>
</feature>
<dbReference type="EMBL" id="DACRBY010000070">
    <property type="protein sequence ID" value="HAS8542955.1"/>
    <property type="molecule type" value="Genomic_DNA"/>
</dbReference>